<dbReference type="PROSITE" id="PS50931">
    <property type="entry name" value="HTH_LYSR"/>
    <property type="match status" value="1"/>
</dbReference>
<dbReference type="SUPFAM" id="SSF46785">
    <property type="entry name" value="Winged helix' DNA-binding domain"/>
    <property type="match status" value="1"/>
</dbReference>
<dbReference type="InterPro" id="IPR005119">
    <property type="entry name" value="LysR_subst-bd"/>
</dbReference>
<keyword evidence="4" id="KW-0804">Transcription</keyword>
<dbReference type="EMBL" id="JACIDT010000004">
    <property type="protein sequence ID" value="MBB3925863.1"/>
    <property type="molecule type" value="Genomic_DNA"/>
</dbReference>
<dbReference type="Pfam" id="PF00126">
    <property type="entry name" value="HTH_1"/>
    <property type="match status" value="1"/>
</dbReference>
<dbReference type="FunFam" id="1.10.10.10:FF:000001">
    <property type="entry name" value="LysR family transcriptional regulator"/>
    <property type="match status" value="1"/>
</dbReference>
<proteinExistence type="inferred from homology"/>
<keyword evidence="2" id="KW-0805">Transcription regulation</keyword>
<dbReference type="InterPro" id="IPR036388">
    <property type="entry name" value="WH-like_DNA-bd_sf"/>
</dbReference>
<feature type="domain" description="HTH lysR-type" evidence="5">
    <location>
        <begin position="1"/>
        <end position="59"/>
    </location>
</feature>
<comment type="similarity">
    <text evidence="1">Belongs to the LysR transcriptional regulatory family.</text>
</comment>
<gene>
    <name evidence="6" type="ORF">GGR43_001578</name>
</gene>
<keyword evidence="7" id="KW-1185">Reference proteome</keyword>
<dbReference type="GO" id="GO:0006351">
    <property type="term" value="P:DNA-templated transcription"/>
    <property type="evidence" value="ECO:0007669"/>
    <property type="project" value="TreeGrafter"/>
</dbReference>
<accession>A0A7W6BFC0</accession>
<dbReference type="InterPro" id="IPR036390">
    <property type="entry name" value="WH_DNA-bd_sf"/>
</dbReference>
<evidence type="ECO:0000256" key="4">
    <source>
        <dbReference type="ARBA" id="ARBA00023163"/>
    </source>
</evidence>
<dbReference type="InterPro" id="IPR000847">
    <property type="entry name" value="LysR_HTH_N"/>
</dbReference>
<dbReference type="PANTHER" id="PTHR30537">
    <property type="entry name" value="HTH-TYPE TRANSCRIPTIONAL REGULATOR"/>
    <property type="match status" value="1"/>
</dbReference>
<evidence type="ECO:0000256" key="2">
    <source>
        <dbReference type="ARBA" id="ARBA00023015"/>
    </source>
</evidence>
<dbReference type="CDD" id="cd08422">
    <property type="entry name" value="PBP2_CrgA_like"/>
    <property type="match status" value="1"/>
</dbReference>
<evidence type="ECO:0000313" key="7">
    <source>
        <dbReference type="Proteomes" id="UP000571950"/>
    </source>
</evidence>
<dbReference type="AlphaFoldDB" id="A0A7W6BFC0"/>
<dbReference type="GO" id="GO:0003700">
    <property type="term" value="F:DNA-binding transcription factor activity"/>
    <property type="evidence" value="ECO:0007669"/>
    <property type="project" value="InterPro"/>
</dbReference>
<dbReference type="SUPFAM" id="SSF53850">
    <property type="entry name" value="Periplasmic binding protein-like II"/>
    <property type="match status" value="1"/>
</dbReference>
<reference evidence="6 7" key="1">
    <citation type="submission" date="2020-08" db="EMBL/GenBank/DDBJ databases">
        <title>Genomic Encyclopedia of Type Strains, Phase IV (KMG-IV): sequencing the most valuable type-strain genomes for metagenomic binning, comparative biology and taxonomic classification.</title>
        <authorList>
            <person name="Goeker M."/>
        </authorList>
    </citation>
    <scope>NUCLEOTIDE SEQUENCE [LARGE SCALE GENOMIC DNA]</scope>
    <source>
        <strain evidence="6 7">DSM 26189</strain>
    </source>
</reference>
<dbReference type="Gene3D" id="1.10.10.10">
    <property type="entry name" value="Winged helix-like DNA-binding domain superfamily/Winged helix DNA-binding domain"/>
    <property type="match status" value="1"/>
</dbReference>
<evidence type="ECO:0000256" key="1">
    <source>
        <dbReference type="ARBA" id="ARBA00009437"/>
    </source>
</evidence>
<dbReference type="Pfam" id="PF03466">
    <property type="entry name" value="LysR_substrate"/>
    <property type="match status" value="1"/>
</dbReference>
<comment type="caution">
    <text evidence="6">The sequence shown here is derived from an EMBL/GenBank/DDBJ whole genome shotgun (WGS) entry which is preliminary data.</text>
</comment>
<dbReference type="Proteomes" id="UP000571950">
    <property type="component" value="Unassembled WGS sequence"/>
</dbReference>
<evidence type="ECO:0000259" key="5">
    <source>
        <dbReference type="PROSITE" id="PS50931"/>
    </source>
</evidence>
<dbReference type="Gene3D" id="3.40.190.290">
    <property type="match status" value="1"/>
</dbReference>
<evidence type="ECO:0000256" key="3">
    <source>
        <dbReference type="ARBA" id="ARBA00023125"/>
    </source>
</evidence>
<keyword evidence="3 6" id="KW-0238">DNA-binding</keyword>
<dbReference type="PANTHER" id="PTHR30537:SF5">
    <property type="entry name" value="HTH-TYPE TRANSCRIPTIONAL ACTIVATOR TTDR-RELATED"/>
    <property type="match status" value="1"/>
</dbReference>
<dbReference type="GO" id="GO:0043565">
    <property type="term" value="F:sequence-specific DNA binding"/>
    <property type="evidence" value="ECO:0007669"/>
    <property type="project" value="TreeGrafter"/>
</dbReference>
<dbReference type="InterPro" id="IPR058163">
    <property type="entry name" value="LysR-type_TF_proteobact-type"/>
</dbReference>
<protein>
    <submittedName>
        <fullName evidence="6">DNA-binding transcriptional LysR family regulator</fullName>
    </submittedName>
</protein>
<sequence>MDRLTGFEVFVAIVDSGGFSRAAERLGMSPAMISTHLARLEDRLGARLIDRTTRRFALTLEGHRFLQDARSILDAVAEAEGAIRGGSAGPRGLVMIDTPGAIGLRFLLPAIPGLRQRYPDVAIDLSFSERSMVFRPEGFDIMIRVGDPPEGRGRILPLGTTRFVQVASPAYLARKGTPRTPEELPDHEMIVHATAERPLGQKWRFWKDGTTHWLRPAAVAAFNHGDAITAAAVSGVGIAQTLEMLVAPEIAAGQLVPLLEDWNDNPVKVQLFVPEDRARRHAVMAVAHYLADHVNWPPGA</sequence>
<name>A0A7W6BFC0_9SPHN</name>
<organism evidence="6 7">
    <name type="scientific">Sphingobium jiangsuense</name>
    <dbReference type="NCBI Taxonomy" id="870476"/>
    <lineage>
        <taxon>Bacteria</taxon>
        <taxon>Pseudomonadati</taxon>
        <taxon>Pseudomonadota</taxon>
        <taxon>Alphaproteobacteria</taxon>
        <taxon>Sphingomonadales</taxon>
        <taxon>Sphingomonadaceae</taxon>
        <taxon>Sphingobium</taxon>
    </lineage>
</organism>
<evidence type="ECO:0000313" key="6">
    <source>
        <dbReference type="EMBL" id="MBB3925863.1"/>
    </source>
</evidence>